<proteinExistence type="predicted"/>
<comment type="caution">
    <text evidence="3">The sequence shown here is derived from an EMBL/GenBank/DDBJ whole genome shotgun (WGS) entry which is preliminary data.</text>
</comment>
<organism evidence="3 4">
    <name type="scientific">Phytophthora citrophthora</name>
    <dbReference type="NCBI Taxonomy" id="4793"/>
    <lineage>
        <taxon>Eukaryota</taxon>
        <taxon>Sar</taxon>
        <taxon>Stramenopiles</taxon>
        <taxon>Oomycota</taxon>
        <taxon>Peronosporomycetes</taxon>
        <taxon>Peronosporales</taxon>
        <taxon>Peronosporaceae</taxon>
        <taxon>Phytophthora</taxon>
    </lineage>
</organism>
<dbReference type="Proteomes" id="UP001259832">
    <property type="component" value="Unassembled WGS sequence"/>
</dbReference>
<sequence>MYTEFTGHTVQVNRQLAACQPRKPKRRLPMSVKLTPSRCTATLQDPGYLSAHRCLPPDIDAEESHVRDRCEPKRATIDAPTPSRSDDEAAPSSGLGVTATSSPLRRASRGSERPPCAWTRHPPGRVQSFEETMGVITRDKIRCERLNAAHAKLVSGMSLYATWLHRIRLFDKQTCS</sequence>
<dbReference type="EMBL" id="JASMQC010000007">
    <property type="protein sequence ID" value="KAK1943239.1"/>
    <property type="molecule type" value="Genomic_DNA"/>
</dbReference>
<evidence type="ECO:0000313" key="2">
    <source>
        <dbReference type="EMBL" id="KAK1943234.1"/>
    </source>
</evidence>
<evidence type="ECO:0000313" key="3">
    <source>
        <dbReference type="EMBL" id="KAK1943239.1"/>
    </source>
</evidence>
<feature type="region of interest" description="Disordered" evidence="1">
    <location>
        <begin position="63"/>
        <end position="124"/>
    </location>
</feature>
<reference evidence="3" key="1">
    <citation type="submission" date="2023-08" db="EMBL/GenBank/DDBJ databases">
        <title>Reference Genome Resource for the Citrus Pathogen Phytophthora citrophthora.</title>
        <authorList>
            <person name="Moller H."/>
            <person name="Coetzee B."/>
            <person name="Rose L.J."/>
            <person name="Van Niekerk J.M."/>
        </authorList>
    </citation>
    <scope>NUCLEOTIDE SEQUENCE</scope>
    <source>
        <strain evidence="3">STE-U-9442</strain>
    </source>
</reference>
<accession>A0AAD9LQL6</accession>
<evidence type="ECO:0000256" key="1">
    <source>
        <dbReference type="SAM" id="MobiDB-lite"/>
    </source>
</evidence>
<dbReference type="AlphaFoldDB" id="A0AAD9LQL6"/>
<gene>
    <name evidence="2" type="ORF">P3T76_004630</name>
    <name evidence="3" type="ORF">P3T76_004635</name>
</gene>
<protein>
    <submittedName>
        <fullName evidence="3">Uncharacterized protein</fullName>
    </submittedName>
</protein>
<evidence type="ECO:0000313" key="4">
    <source>
        <dbReference type="Proteomes" id="UP001259832"/>
    </source>
</evidence>
<feature type="compositionally biased region" description="Basic and acidic residues" evidence="1">
    <location>
        <begin position="63"/>
        <end position="76"/>
    </location>
</feature>
<name>A0AAD9LQL6_9STRA</name>
<dbReference type="EMBL" id="JASMQC010000007">
    <property type="protein sequence ID" value="KAK1943234.1"/>
    <property type="molecule type" value="Genomic_DNA"/>
</dbReference>
<keyword evidence="4" id="KW-1185">Reference proteome</keyword>